<dbReference type="InterPro" id="IPR007168">
    <property type="entry name" value="Phageshock_PspC_N"/>
</dbReference>
<evidence type="ECO:0000259" key="7">
    <source>
        <dbReference type="Pfam" id="PF04024"/>
    </source>
</evidence>
<protein>
    <submittedName>
        <fullName evidence="8">Putative stress-responsive transcriptional regulator</fullName>
    </submittedName>
</protein>
<keyword evidence="3 6" id="KW-0812">Transmembrane</keyword>
<dbReference type="AlphaFoldDB" id="A0A066UL60"/>
<gene>
    <name evidence="8" type="ORF">MBO_06164</name>
</gene>
<evidence type="ECO:0000313" key="8">
    <source>
        <dbReference type="EMBL" id="KDN24953.1"/>
    </source>
</evidence>
<keyword evidence="9" id="KW-1185">Reference proteome</keyword>
<dbReference type="eggNOG" id="COG1983">
    <property type="taxonomic scope" value="Bacteria"/>
</dbReference>
<dbReference type="Pfam" id="PF04024">
    <property type="entry name" value="PspC"/>
    <property type="match status" value="1"/>
</dbReference>
<dbReference type="InterPro" id="IPR052027">
    <property type="entry name" value="PspC"/>
</dbReference>
<dbReference type="PANTHER" id="PTHR33885">
    <property type="entry name" value="PHAGE SHOCK PROTEIN C"/>
    <property type="match status" value="1"/>
</dbReference>
<evidence type="ECO:0000256" key="3">
    <source>
        <dbReference type="ARBA" id="ARBA00022692"/>
    </source>
</evidence>
<feature type="transmembrane region" description="Helical" evidence="6">
    <location>
        <begin position="36"/>
        <end position="63"/>
    </location>
</feature>
<name>A0A066UL60_9GAMM</name>
<comment type="caution">
    <text evidence="8">The sequence shown here is derived from an EMBL/GenBank/DDBJ whole genome shotgun (WGS) entry which is preliminary data.</text>
</comment>
<evidence type="ECO:0000313" key="9">
    <source>
        <dbReference type="Proteomes" id="UP000035860"/>
    </source>
</evidence>
<comment type="subcellular location">
    <subcellularLocation>
        <location evidence="1">Cell membrane</location>
        <topology evidence="1">Single-pass membrane protein</topology>
    </subcellularLocation>
</comment>
<proteinExistence type="predicted"/>
<evidence type="ECO:0000256" key="2">
    <source>
        <dbReference type="ARBA" id="ARBA00022475"/>
    </source>
</evidence>
<dbReference type="GeneID" id="301976167"/>
<keyword evidence="5 6" id="KW-0472">Membrane</keyword>
<dbReference type="Proteomes" id="UP000035860">
    <property type="component" value="Unassembled WGS sequence"/>
</dbReference>
<evidence type="ECO:0000256" key="5">
    <source>
        <dbReference type="ARBA" id="ARBA00023136"/>
    </source>
</evidence>
<dbReference type="PANTHER" id="PTHR33885:SF3">
    <property type="entry name" value="PHAGE SHOCK PROTEIN C"/>
    <property type="match status" value="1"/>
</dbReference>
<evidence type="ECO:0000256" key="4">
    <source>
        <dbReference type="ARBA" id="ARBA00022989"/>
    </source>
</evidence>
<dbReference type="GO" id="GO:0005886">
    <property type="term" value="C:plasma membrane"/>
    <property type="evidence" value="ECO:0007669"/>
    <property type="project" value="UniProtKB-SubCell"/>
</dbReference>
<dbReference type="EMBL" id="AOMT01000024">
    <property type="protein sequence ID" value="KDN24953.1"/>
    <property type="molecule type" value="Genomic_DNA"/>
</dbReference>
<organism evidence="8 9">
    <name type="scientific">Moraxella bovoculi 237</name>
    <dbReference type="NCBI Taxonomy" id="743974"/>
    <lineage>
        <taxon>Bacteria</taxon>
        <taxon>Pseudomonadati</taxon>
        <taxon>Pseudomonadota</taxon>
        <taxon>Gammaproteobacteria</taxon>
        <taxon>Moraxellales</taxon>
        <taxon>Moraxellaceae</taxon>
        <taxon>Moraxella</taxon>
    </lineage>
</organism>
<dbReference type="OrthoDB" id="7359894at2"/>
<feature type="domain" description="Phage shock protein PspC N-terminal" evidence="7">
    <location>
        <begin position="6"/>
        <end position="67"/>
    </location>
</feature>
<keyword evidence="4 6" id="KW-1133">Transmembrane helix</keyword>
<evidence type="ECO:0000256" key="1">
    <source>
        <dbReference type="ARBA" id="ARBA00004162"/>
    </source>
</evidence>
<keyword evidence="2" id="KW-1003">Cell membrane</keyword>
<sequence length="80" mass="9069">MTKMTKLHRSTKHRVLAGVLGGFAEYLGWSPTTVRVLFWAVIIFSAGVTLPMALFAYLVMWLVMPEATPASYAIEHEHRY</sequence>
<dbReference type="RefSeq" id="WP_036365649.1">
    <property type="nucleotide sequence ID" value="NZ_AOMT01000024.1"/>
</dbReference>
<evidence type="ECO:0000256" key="6">
    <source>
        <dbReference type="SAM" id="Phobius"/>
    </source>
</evidence>
<accession>A0A066UL60</accession>
<reference evidence="8 9" key="1">
    <citation type="journal article" date="2014" name="Genome Announc.">
        <title>Draft Genome Sequence of Moraxella bovoculi Strain 237T (ATCC BAA-1259T) Isolated from a Calf with Infectious Bovine Keratoconjunctivitis.</title>
        <authorList>
            <person name="Calcutt M.J."/>
            <person name="Foecking M.F."/>
            <person name="Martin N.T."/>
            <person name="Mhlanga-Mutangadura T."/>
            <person name="Reilly T.J."/>
        </authorList>
    </citation>
    <scope>NUCLEOTIDE SEQUENCE [LARGE SCALE GENOMIC DNA]</scope>
    <source>
        <strain evidence="8 9">237</strain>
    </source>
</reference>